<proteinExistence type="predicted"/>
<dbReference type="PANTHER" id="PTHR22642">
    <property type="entry name" value="IMIDAZOLONEPROPIONASE"/>
    <property type="match status" value="1"/>
</dbReference>
<dbReference type="EMBL" id="CP159218">
    <property type="protein sequence ID" value="XCG62100.1"/>
    <property type="molecule type" value="Genomic_DNA"/>
</dbReference>
<accession>A0AAU8DL53</accession>
<organism evidence="2">
    <name type="scientific">Nakamurella sp. A5-74</name>
    <dbReference type="NCBI Taxonomy" id="3158264"/>
    <lineage>
        <taxon>Bacteria</taxon>
        <taxon>Bacillati</taxon>
        <taxon>Actinomycetota</taxon>
        <taxon>Actinomycetes</taxon>
        <taxon>Nakamurellales</taxon>
        <taxon>Nakamurellaceae</taxon>
        <taxon>Nakamurella</taxon>
    </lineage>
</organism>
<dbReference type="InterPro" id="IPR032466">
    <property type="entry name" value="Metal_Hydrolase"/>
</dbReference>
<dbReference type="PANTHER" id="PTHR22642:SF2">
    <property type="entry name" value="PROTEIN LONG AFTER FAR-RED 3"/>
    <property type="match status" value="1"/>
</dbReference>
<feature type="domain" description="Amidohydrolase 3" evidence="1">
    <location>
        <begin position="52"/>
        <end position="493"/>
    </location>
</feature>
<dbReference type="InterPro" id="IPR011059">
    <property type="entry name" value="Metal-dep_hydrolase_composite"/>
</dbReference>
<dbReference type="InterPro" id="IPR013108">
    <property type="entry name" value="Amidohydro_3"/>
</dbReference>
<sequence length="496" mass="51631">MLIRRVRFAGSPETHDVRIEGGVIVAIDPGEVAGVAAGGTTAGGDIVVVEGDGGVLLPGLQDGHVHFTQWAIARRRVDLSATTSAADVVAVMTAAQAARSAEERAELLSGFGFRDALWSEIPAAAHWDAALPGVPVAAISQDLHSIWLSPSALELVGFAGHPTGLLKEDDCFRAVAALPQPSQRTLDGWALEALHAAATRGVTRIRDYEFVDTHLEWTRRAALAPDGLPVRVDAAIFRPLLEDALAAGQRTGDPLPGTDGLVTVGPCKVLIDGSLNSRTALCHDAYPGTTDHGMLTQDVAELTATIRIAAAQGISFAVHAIGDRANTLALDCFQQAGVGGRIEHAQLVEPADRGRFAALGVTAGVQPAHAVEDRDVADVQWAGRTSDAFAYRALLDAGAVLELGSDAPVSALDPWRAISAAVTRTDAGRPAWHGEQALTAAQALAASTGGRLRPEVGDAGDVVLVTRDPLAIDPAELASMRVLLTCVGGRITHRAC</sequence>
<dbReference type="GO" id="GO:0016810">
    <property type="term" value="F:hydrolase activity, acting on carbon-nitrogen (but not peptide) bonds"/>
    <property type="evidence" value="ECO:0007669"/>
    <property type="project" value="InterPro"/>
</dbReference>
<protein>
    <submittedName>
        <fullName evidence="2">Amidohydrolase family protein</fullName>
    </submittedName>
</protein>
<dbReference type="Gene3D" id="2.30.40.10">
    <property type="entry name" value="Urease, subunit C, domain 1"/>
    <property type="match status" value="1"/>
</dbReference>
<gene>
    <name evidence="2" type="ORF">ABLG96_12510</name>
</gene>
<dbReference type="AlphaFoldDB" id="A0AAU8DL53"/>
<dbReference type="RefSeq" id="WP_353647715.1">
    <property type="nucleotide sequence ID" value="NZ_CP159218.1"/>
</dbReference>
<dbReference type="SUPFAM" id="SSF51338">
    <property type="entry name" value="Composite domain of metallo-dependent hydrolases"/>
    <property type="match status" value="1"/>
</dbReference>
<dbReference type="Gene3D" id="3.20.20.140">
    <property type="entry name" value="Metal-dependent hydrolases"/>
    <property type="match status" value="1"/>
</dbReference>
<dbReference type="SUPFAM" id="SSF51556">
    <property type="entry name" value="Metallo-dependent hydrolases"/>
    <property type="match status" value="1"/>
</dbReference>
<reference evidence="2" key="1">
    <citation type="submission" date="2024-05" db="EMBL/GenBank/DDBJ databases">
        <authorList>
            <person name="Cai S.Y."/>
            <person name="Jin L.M."/>
            <person name="Li H.R."/>
        </authorList>
    </citation>
    <scope>NUCLEOTIDE SEQUENCE</scope>
    <source>
        <strain evidence="2">A5-74</strain>
    </source>
</reference>
<name>A0AAU8DL53_9ACTN</name>
<dbReference type="Gene3D" id="3.10.310.70">
    <property type="match status" value="1"/>
</dbReference>
<evidence type="ECO:0000259" key="1">
    <source>
        <dbReference type="Pfam" id="PF07969"/>
    </source>
</evidence>
<evidence type="ECO:0000313" key="2">
    <source>
        <dbReference type="EMBL" id="XCG62100.1"/>
    </source>
</evidence>
<dbReference type="Pfam" id="PF07969">
    <property type="entry name" value="Amidohydro_3"/>
    <property type="match status" value="1"/>
</dbReference>